<dbReference type="PANTHER" id="PTHR12840">
    <property type="entry name" value="NADH-UBIQUINONE OXIDOREDUCTASE ASHI SUBUNIT"/>
    <property type="match status" value="1"/>
</dbReference>
<keyword evidence="3" id="KW-0830">Ubiquinone</keyword>
<reference evidence="3 4" key="1">
    <citation type="submission" date="2015-05" db="EMBL/GenBank/DDBJ databases">
        <title>Distinctive expansion of gene families associated with plant cell wall degradation and secondary metabolism in the genomes of grapevine trunk pathogens.</title>
        <authorList>
            <person name="Lawrence D.P."/>
            <person name="Travadon R."/>
            <person name="Rolshausen P.E."/>
            <person name="Baumgartner K."/>
        </authorList>
    </citation>
    <scope>NUCLEOTIDE SEQUENCE [LARGE SCALE GENOMIC DNA]</scope>
    <source>
        <strain evidence="3">UCRPC4</strain>
    </source>
</reference>
<feature type="compositionally biased region" description="Basic and acidic residues" evidence="1">
    <location>
        <begin position="11"/>
        <end position="34"/>
    </location>
</feature>
<dbReference type="InterPro" id="IPR008699">
    <property type="entry name" value="NDUFB8"/>
</dbReference>
<dbReference type="OrthoDB" id="2014058at2759"/>
<dbReference type="Pfam" id="PF05821">
    <property type="entry name" value="NDUF_B8"/>
    <property type="match status" value="1"/>
</dbReference>
<comment type="caution">
    <text evidence="3">The sequence shown here is derived from an EMBL/GenBank/DDBJ whole genome shotgun (WGS) entry which is preliminary data.</text>
</comment>
<dbReference type="AlphaFoldDB" id="A0A0G2G517"/>
<dbReference type="PANTHER" id="PTHR12840:SF1">
    <property type="entry name" value="NADH DEHYDROGENASE [UBIQUINONE] 1 BETA SUBCOMPLEX SUBUNIT 8, MITOCHONDRIAL"/>
    <property type="match status" value="1"/>
</dbReference>
<evidence type="ECO:0000256" key="2">
    <source>
        <dbReference type="SAM" id="Phobius"/>
    </source>
</evidence>
<keyword evidence="2" id="KW-0812">Transmembrane</keyword>
<accession>A0A0G2G517</accession>
<sequence length="117" mass="13272">MNGGYLNPPRQKREDRDPYGEWTDPQERRNFGEPVHEDFDILGRFSPYAYRHFSSGRGLILWGGFLSCIATLSTAVYLTYPDRPSYPKEYADGLEAELGGPNALRARKAGDKEPWSG</sequence>
<dbReference type="GO" id="GO:0005739">
    <property type="term" value="C:mitochondrion"/>
    <property type="evidence" value="ECO:0007669"/>
    <property type="project" value="InterPro"/>
</dbReference>
<feature type="transmembrane region" description="Helical" evidence="2">
    <location>
        <begin position="59"/>
        <end position="80"/>
    </location>
</feature>
<proteinExistence type="predicted"/>
<keyword evidence="2" id="KW-0472">Membrane</keyword>
<gene>
    <name evidence="3" type="ORF">UCRPC4_g04745</name>
</gene>
<organism evidence="3 4">
    <name type="scientific">Phaeomoniella chlamydospora</name>
    <name type="common">Phaeoacremonium chlamydosporum</name>
    <dbReference type="NCBI Taxonomy" id="158046"/>
    <lineage>
        <taxon>Eukaryota</taxon>
        <taxon>Fungi</taxon>
        <taxon>Dikarya</taxon>
        <taxon>Ascomycota</taxon>
        <taxon>Pezizomycotina</taxon>
        <taxon>Eurotiomycetes</taxon>
        <taxon>Chaetothyriomycetidae</taxon>
        <taxon>Phaeomoniellales</taxon>
        <taxon>Phaeomoniellaceae</taxon>
        <taxon>Phaeomoniella</taxon>
    </lineage>
</organism>
<reference evidence="3 4" key="2">
    <citation type="submission" date="2015-05" db="EMBL/GenBank/DDBJ databases">
        <authorList>
            <person name="Morales-Cruz A."/>
            <person name="Amrine K.C."/>
            <person name="Cantu D."/>
        </authorList>
    </citation>
    <scope>NUCLEOTIDE SEQUENCE [LARGE SCALE GENOMIC DNA]</scope>
    <source>
        <strain evidence="3">UCRPC4</strain>
    </source>
</reference>
<evidence type="ECO:0000256" key="1">
    <source>
        <dbReference type="SAM" id="MobiDB-lite"/>
    </source>
</evidence>
<feature type="region of interest" description="Disordered" evidence="1">
    <location>
        <begin position="1"/>
        <end position="34"/>
    </location>
</feature>
<dbReference type="Proteomes" id="UP000053317">
    <property type="component" value="Unassembled WGS sequence"/>
</dbReference>
<evidence type="ECO:0000313" key="3">
    <source>
        <dbReference type="EMBL" id="KKY18848.1"/>
    </source>
</evidence>
<dbReference type="EMBL" id="LCWF01000115">
    <property type="protein sequence ID" value="KKY18848.1"/>
    <property type="molecule type" value="Genomic_DNA"/>
</dbReference>
<name>A0A0G2G517_PHACM</name>
<protein>
    <submittedName>
        <fullName evidence="3">Putative nadh:ubiquinone oxidoreductase subunit</fullName>
    </submittedName>
</protein>
<evidence type="ECO:0000313" key="4">
    <source>
        <dbReference type="Proteomes" id="UP000053317"/>
    </source>
</evidence>
<keyword evidence="4" id="KW-1185">Reference proteome</keyword>
<keyword evidence="2" id="KW-1133">Transmembrane helix</keyword>